<keyword evidence="3" id="KW-0813">Transport</keyword>
<feature type="non-terminal residue" evidence="9">
    <location>
        <position position="195"/>
    </location>
</feature>
<dbReference type="Gene3D" id="3.40.50.300">
    <property type="entry name" value="P-loop containing nucleotide triphosphate hydrolases"/>
    <property type="match status" value="1"/>
</dbReference>
<dbReference type="GO" id="GO:0016887">
    <property type="term" value="F:ATP hydrolysis activity"/>
    <property type="evidence" value="ECO:0007669"/>
    <property type="project" value="InterPro"/>
</dbReference>
<evidence type="ECO:0000256" key="1">
    <source>
        <dbReference type="ARBA" id="ARBA00004141"/>
    </source>
</evidence>
<evidence type="ECO:0000259" key="8">
    <source>
        <dbReference type="Pfam" id="PF00005"/>
    </source>
</evidence>
<dbReference type="PANTHER" id="PTHR48041:SF139">
    <property type="entry name" value="PROTEIN SCARLET"/>
    <property type="match status" value="1"/>
</dbReference>
<dbReference type="GO" id="GO:0042626">
    <property type="term" value="F:ATPase-coupled transmembrane transporter activity"/>
    <property type="evidence" value="ECO:0007669"/>
    <property type="project" value="TreeGrafter"/>
</dbReference>
<reference evidence="9" key="1">
    <citation type="journal article" date="2023" name="G3 (Bethesda)">
        <title>A reference genome for the long-term kleptoplast-retaining sea slug Elysia crispata morphotype clarki.</title>
        <authorList>
            <person name="Eastman K.E."/>
            <person name="Pendleton A.L."/>
            <person name="Shaikh M.A."/>
            <person name="Suttiyut T."/>
            <person name="Ogas R."/>
            <person name="Tomko P."/>
            <person name="Gavelis G."/>
            <person name="Widhalm J.R."/>
            <person name="Wisecaver J.H."/>
        </authorList>
    </citation>
    <scope>NUCLEOTIDE SEQUENCE</scope>
    <source>
        <strain evidence="9">ECLA1</strain>
    </source>
</reference>
<dbReference type="EMBL" id="JAWDGP010003676">
    <property type="protein sequence ID" value="KAK3771810.1"/>
    <property type="molecule type" value="Genomic_DNA"/>
</dbReference>
<keyword evidence="5" id="KW-1133">Transmembrane helix</keyword>
<evidence type="ECO:0000313" key="9">
    <source>
        <dbReference type="EMBL" id="KAK3771810.1"/>
    </source>
</evidence>
<feature type="region of interest" description="Disordered" evidence="7">
    <location>
        <begin position="1"/>
        <end position="22"/>
    </location>
</feature>
<dbReference type="GO" id="GO:0005524">
    <property type="term" value="F:ATP binding"/>
    <property type="evidence" value="ECO:0007669"/>
    <property type="project" value="InterPro"/>
</dbReference>
<comment type="caution">
    <text evidence="9">The sequence shown here is derived from an EMBL/GenBank/DDBJ whole genome shotgun (WGS) entry which is preliminary data.</text>
</comment>
<evidence type="ECO:0000256" key="5">
    <source>
        <dbReference type="ARBA" id="ARBA00022989"/>
    </source>
</evidence>
<dbReference type="PANTHER" id="PTHR48041">
    <property type="entry name" value="ABC TRANSPORTER G FAMILY MEMBER 28"/>
    <property type="match status" value="1"/>
</dbReference>
<name>A0AAE1DJ82_9GAST</name>
<evidence type="ECO:0000256" key="6">
    <source>
        <dbReference type="ARBA" id="ARBA00023136"/>
    </source>
</evidence>
<dbReference type="Proteomes" id="UP001283361">
    <property type="component" value="Unassembled WGS sequence"/>
</dbReference>
<evidence type="ECO:0000313" key="10">
    <source>
        <dbReference type="Proteomes" id="UP001283361"/>
    </source>
</evidence>
<evidence type="ECO:0000256" key="3">
    <source>
        <dbReference type="ARBA" id="ARBA00022448"/>
    </source>
</evidence>
<organism evidence="9 10">
    <name type="scientific">Elysia crispata</name>
    <name type="common">lettuce slug</name>
    <dbReference type="NCBI Taxonomy" id="231223"/>
    <lineage>
        <taxon>Eukaryota</taxon>
        <taxon>Metazoa</taxon>
        <taxon>Spiralia</taxon>
        <taxon>Lophotrochozoa</taxon>
        <taxon>Mollusca</taxon>
        <taxon>Gastropoda</taxon>
        <taxon>Heterobranchia</taxon>
        <taxon>Euthyneura</taxon>
        <taxon>Panpulmonata</taxon>
        <taxon>Sacoglossa</taxon>
        <taxon>Placobranchoidea</taxon>
        <taxon>Plakobranchidae</taxon>
        <taxon>Elysia</taxon>
    </lineage>
</organism>
<dbReference type="GO" id="GO:0005886">
    <property type="term" value="C:plasma membrane"/>
    <property type="evidence" value="ECO:0007669"/>
    <property type="project" value="TreeGrafter"/>
</dbReference>
<sequence length="195" mass="21100">MSDKDETQVLLEDPAPAKPHEAPVILKDNGAQTAIHLSHSHSSHGGSDVVKPTKGRITSRLSNDIENSGVYQIALAWKDISPPTEKTILKDITGLASPGCLLAIMGASGSGKSTLLNVLTSRNTKEYMISGEMLLNGVPLNPGAIKNVSAYVQQGDLFMETLTVTEQLQFRALLRMDNKLDAEARLKRVQEVIQE</sequence>
<comment type="similarity">
    <text evidence="2">Belongs to the ABC transporter superfamily. ABCG family. Eye pigment precursor importer (TC 3.A.1.204) subfamily.</text>
</comment>
<accession>A0AAE1DJ82</accession>
<dbReference type="Pfam" id="PF00005">
    <property type="entry name" value="ABC_tran"/>
    <property type="match status" value="1"/>
</dbReference>
<evidence type="ECO:0000256" key="2">
    <source>
        <dbReference type="ARBA" id="ARBA00005814"/>
    </source>
</evidence>
<proteinExistence type="inferred from homology"/>
<keyword evidence="4" id="KW-0812">Transmembrane</keyword>
<feature type="domain" description="ABC transporter" evidence="8">
    <location>
        <begin position="89"/>
        <end position="184"/>
    </location>
</feature>
<dbReference type="InterPro" id="IPR003439">
    <property type="entry name" value="ABC_transporter-like_ATP-bd"/>
</dbReference>
<dbReference type="AlphaFoldDB" id="A0AAE1DJ82"/>
<dbReference type="InterPro" id="IPR027417">
    <property type="entry name" value="P-loop_NTPase"/>
</dbReference>
<keyword evidence="6" id="KW-0472">Membrane</keyword>
<keyword evidence="10" id="KW-1185">Reference proteome</keyword>
<comment type="subcellular location">
    <subcellularLocation>
        <location evidence="1">Membrane</location>
        <topology evidence="1">Multi-pass membrane protein</topology>
    </subcellularLocation>
</comment>
<dbReference type="InterPro" id="IPR050352">
    <property type="entry name" value="ABCG_transporters"/>
</dbReference>
<gene>
    <name evidence="9" type="ORF">RRG08_057103</name>
</gene>
<protein>
    <recommendedName>
        <fullName evidence="8">ABC transporter domain-containing protein</fullName>
    </recommendedName>
</protein>
<evidence type="ECO:0000256" key="7">
    <source>
        <dbReference type="SAM" id="MobiDB-lite"/>
    </source>
</evidence>
<evidence type="ECO:0000256" key="4">
    <source>
        <dbReference type="ARBA" id="ARBA00022692"/>
    </source>
</evidence>
<dbReference type="SUPFAM" id="SSF52540">
    <property type="entry name" value="P-loop containing nucleoside triphosphate hydrolases"/>
    <property type="match status" value="1"/>
</dbReference>